<dbReference type="AlphaFoldDB" id="A0A8B8FM65"/>
<dbReference type="Gene3D" id="6.20.210.20">
    <property type="entry name" value="THAP domain"/>
    <property type="match status" value="1"/>
</dbReference>
<sequence length="87" mass="10093">MPSCFVCGRSRIPLTKLQNIIFQRFSADPKIQEKWFDFFKENGLDVYKITKHSLICSSHFDPSLFITNKYCRTLSKTSVLSIVISKV</sequence>
<gene>
    <name evidence="8" type="primary">LOC112684627</name>
</gene>
<dbReference type="GeneID" id="112684627"/>
<evidence type="ECO:0000256" key="2">
    <source>
        <dbReference type="ARBA" id="ARBA00022771"/>
    </source>
</evidence>
<dbReference type="GO" id="GO:0003677">
    <property type="term" value="F:DNA binding"/>
    <property type="evidence" value="ECO:0007669"/>
    <property type="project" value="UniProtKB-UniRule"/>
</dbReference>
<protein>
    <submittedName>
        <fullName evidence="8">Uncharacterized protein LOC112684627</fullName>
    </submittedName>
</protein>
<keyword evidence="7" id="KW-1185">Reference proteome</keyword>
<evidence type="ECO:0000256" key="1">
    <source>
        <dbReference type="ARBA" id="ARBA00022723"/>
    </source>
</evidence>
<dbReference type="Pfam" id="PF05485">
    <property type="entry name" value="THAP"/>
    <property type="match status" value="1"/>
</dbReference>
<feature type="domain" description="THAP-type" evidence="6">
    <location>
        <begin position="1"/>
        <end position="83"/>
    </location>
</feature>
<keyword evidence="1" id="KW-0479">Metal-binding</keyword>
<evidence type="ECO:0000313" key="7">
    <source>
        <dbReference type="Proteomes" id="UP000694846"/>
    </source>
</evidence>
<keyword evidence="2 5" id="KW-0863">Zinc-finger</keyword>
<dbReference type="Proteomes" id="UP000694846">
    <property type="component" value="Unplaced"/>
</dbReference>
<reference evidence="8" key="1">
    <citation type="submission" date="2025-08" db="UniProtKB">
        <authorList>
            <consortium name="RefSeq"/>
        </authorList>
    </citation>
    <scope>IDENTIFICATION</scope>
    <source>
        <tissue evidence="8">Whole body</tissue>
    </source>
</reference>
<evidence type="ECO:0000313" key="8">
    <source>
        <dbReference type="RefSeq" id="XP_025412024.1"/>
    </source>
</evidence>
<keyword evidence="4 5" id="KW-0238">DNA-binding</keyword>
<dbReference type="SUPFAM" id="SSF57716">
    <property type="entry name" value="Glucocorticoid receptor-like (DNA-binding domain)"/>
    <property type="match status" value="1"/>
</dbReference>
<dbReference type="GO" id="GO:0008270">
    <property type="term" value="F:zinc ion binding"/>
    <property type="evidence" value="ECO:0007669"/>
    <property type="project" value="UniProtKB-KW"/>
</dbReference>
<keyword evidence="3" id="KW-0862">Zinc</keyword>
<evidence type="ECO:0000256" key="5">
    <source>
        <dbReference type="PROSITE-ProRule" id="PRU00309"/>
    </source>
</evidence>
<dbReference type="OrthoDB" id="6600737at2759"/>
<organism evidence="7 8">
    <name type="scientific">Sipha flava</name>
    <name type="common">yellow sugarcane aphid</name>
    <dbReference type="NCBI Taxonomy" id="143950"/>
    <lineage>
        <taxon>Eukaryota</taxon>
        <taxon>Metazoa</taxon>
        <taxon>Ecdysozoa</taxon>
        <taxon>Arthropoda</taxon>
        <taxon>Hexapoda</taxon>
        <taxon>Insecta</taxon>
        <taxon>Pterygota</taxon>
        <taxon>Neoptera</taxon>
        <taxon>Paraneoptera</taxon>
        <taxon>Hemiptera</taxon>
        <taxon>Sternorrhyncha</taxon>
        <taxon>Aphidomorpha</taxon>
        <taxon>Aphidoidea</taxon>
        <taxon>Aphididae</taxon>
        <taxon>Sipha</taxon>
    </lineage>
</organism>
<evidence type="ECO:0000256" key="4">
    <source>
        <dbReference type="ARBA" id="ARBA00023125"/>
    </source>
</evidence>
<dbReference type="InterPro" id="IPR038441">
    <property type="entry name" value="THAP_Znf_sf"/>
</dbReference>
<dbReference type="RefSeq" id="XP_025412024.1">
    <property type="nucleotide sequence ID" value="XM_025556239.1"/>
</dbReference>
<dbReference type="PROSITE" id="PS50950">
    <property type="entry name" value="ZF_THAP"/>
    <property type="match status" value="1"/>
</dbReference>
<name>A0A8B8FM65_9HEMI</name>
<accession>A0A8B8FM65</accession>
<evidence type="ECO:0000259" key="6">
    <source>
        <dbReference type="PROSITE" id="PS50950"/>
    </source>
</evidence>
<proteinExistence type="predicted"/>
<evidence type="ECO:0000256" key="3">
    <source>
        <dbReference type="ARBA" id="ARBA00022833"/>
    </source>
</evidence>
<dbReference type="InterPro" id="IPR006612">
    <property type="entry name" value="THAP_Znf"/>
</dbReference>